<evidence type="ECO:0000256" key="2">
    <source>
        <dbReference type="ARBA" id="ARBA00007866"/>
    </source>
</evidence>
<keyword evidence="11" id="KW-0186">Copper</keyword>
<evidence type="ECO:0000256" key="5">
    <source>
        <dbReference type="ARBA" id="ARBA00022660"/>
    </source>
</evidence>
<feature type="domain" description="Cytochrome oxidase subunit II copper A binding" evidence="18">
    <location>
        <begin position="135"/>
        <end position="261"/>
    </location>
</feature>
<feature type="transmembrane region" description="Helical" evidence="16">
    <location>
        <begin position="105"/>
        <end position="123"/>
    </location>
</feature>
<feature type="signal peptide" evidence="17">
    <location>
        <begin position="1"/>
        <end position="29"/>
    </location>
</feature>
<organism evidence="19 20">
    <name type="scientific">Acidipropionibacterium virtanenii</name>
    <dbReference type="NCBI Taxonomy" id="2057246"/>
    <lineage>
        <taxon>Bacteria</taxon>
        <taxon>Bacillati</taxon>
        <taxon>Actinomycetota</taxon>
        <taxon>Actinomycetes</taxon>
        <taxon>Propionibacteriales</taxon>
        <taxon>Propionibacteriaceae</taxon>
        <taxon>Acidipropionibacterium</taxon>
    </lineage>
</organism>
<evidence type="ECO:0000256" key="6">
    <source>
        <dbReference type="ARBA" id="ARBA00022692"/>
    </source>
</evidence>
<evidence type="ECO:0000256" key="13">
    <source>
        <dbReference type="ARBA" id="ARBA00024688"/>
    </source>
</evidence>
<sequence length="293" mass="32345">MRSEVDRRRRPRLRLLAAAGAVLALTALAGCSSSTKEQAARFGMVAPASDRAPHMENLWTGAWIAALAVGVLVWGLIIFALIRFRRRSGDPEIPRQTRYHLPMEVLYTMVPFLIIGVLFFYTVRTQNSVMAKDATPDHTINVVGQKWSWTFNYMEAGNPDAGAVTTHESGTIESIPDLYLPLNKSVRFHLDSADVIHSFWVPAFYFKMDVIPGHPNQFDITPTKAGVFDGKCAEFCGTYHANMLFKVHVVPEAEYNAHLKKLKAEGKTGEVKAAKSVAALSTPSAAEKGSEPK</sequence>
<dbReference type="KEGG" id="acij:JS278_02098"/>
<name>A0A344UVF2_9ACTN</name>
<evidence type="ECO:0000256" key="8">
    <source>
        <dbReference type="ARBA" id="ARBA00022967"/>
    </source>
</evidence>
<keyword evidence="20" id="KW-1185">Reference proteome</keyword>
<evidence type="ECO:0000256" key="1">
    <source>
        <dbReference type="ARBA" id="ARBA00004141"/>
    </source>
</evidence>
<feature type="transmembrane region" description="Helical" evidence="16">
    <location>
        <begin position="63"/>
        <end position="84"/>
    </location>
</feature>
<dbReference type="AlphaFoldDB" id="A0A344UVF2"/>
<comment type="function">
    <text evidence="13">Subunits I and II form the functional core of the enzyme complex. Electrons originating in cytochrome c are transferred via heme a and Cu(A) to the binuclear center formed by heme a3 and Cu(B).</text>
</comment>
<dbReference type="SUPFAM" id="SSF49503">
    <property type="entry name" value="Cupredoxins"/>
    <property type="match status" value="1"/>
</dbReference>
<keyword evidence="7" id="KW-0479">Metal-binding</keyword>
<evidence type="ECO:0000256" key="9">
    <source>
        <dbReference type="ARBA" id="ARBA00022982"/>
    </source>
</evidence>
<reference evidence="19 20" key="1">
    <citation type="submission" date="2017-12" db="EMBL/GenBank/DDBJ databases">
        <title>The whole genome sequence of the Acidipropionibacterium virtanenii sp. nov. type strain JS278.</title>
        <authorList>
            <person name="Laine P."/>
            <person name="Deptula P."/>
            <person name="Varmanen P."/>
            <person name="Auvinen P."/>
        </authorList>
    </citation>
    <scope>NUCLEOTIDE SEQUENCE [LARGE SCALE GENOMIC DNA]</scope>
    <source>
        <strain evidence="19 20">JS278</strain>
    </source>
</reference>
<evidence type="ECO:0000256" key="11">
    <source>
        <dbReference type="ARBA" id="ARBA00023008"/>
    </source>
</evidence>
<keyword evidence="17" id="KW-0732">Signal</keyword>
<dbReference type="GO" id="GO:0004129">
    <property type="term" value="F:cytochrome-c oxidase activity"/>
    <property type="evidence" value="ECO:0007669"/>
    <property type="project" value="UniProtKB-EC"/>
</dbReference>
<dbReference type="GO" id="GO:0016491">
    <property type="term" value="F:oxidoreductase activity"/>
    <property type="evidence" value="ECO:0007669"/>
    <property type="project" value="UniProtKB-KW"/>
</dbReference>
<dbReference type="PANTHER" id="PTHR22888">
    <property type="entry name" value="CYTOCHROME C OXIDASE, SUBUNIT II"/>
    <property type="match status" value="1"/>
</dbReference>
<dbReference type="InterPro" id="IPR014222">
    <property type="entry name" value="Cyt_c_oxidase_su2"/>
</dbReference>
<dbReference type="Gene3D" id="2.60.40.420">
    <property type="entry name" value="Cupredoxins - blue copper proteins"/>
    <property type="match status" value="1"/>
</dbReference>
<keyword evidence="12 16" id="KW-0472">Membrane</keyword>
<evidence type="ECO:0000259" key="18">
    <source>
        <dbReference type="PROSITE" id="PS50857"/>
    </source>
</evidence>
<keyword evidence="10 16" id="KW-1133">Transmembrane helix</keyword>
<evidence type="ECO:0000256" key="16">
    <source>
        <dbReference type="SAM" id="Phobius"/>
    </source>
</evidence>
<dbReference type="PRINTS" id="PR01166">
    <property type="entry name" value="CYCOXIDASEII"/>
</dbReference>
<comment type="catalytic activity">
    <reaction evidence="15">
        <text>4 Fe(II)-[cytochrome c] + O2 + 8 H(+)(in) = 4 Fe(III)-[cytochrome c] + 2 H2O + 4 H(+)(out)</text>
        <dbReference type="Rhea" id="RHEA:11436"/>
        <dbReference type="Rhea" id="RHEA-COMP:10350"/>
        <dbReference type="Rhea" id="RHEA-COMP:14399"/>
        <dbReference type="ChEBI" id="CHEBI:15377"/>
        <dbReference type="ChEBI" id="CHEBI:15378"/>
        <dbReference type="ChEBI" id="CHEBI:15379"/>
        <dbReference type="ChEBI" id="CHEBI:29033"/>
        <dbReference type="ChEBI" id="CHEBI:29034"/>
        <dbReference type="EC" id="7.1.1.9"/>
    </reaction>
</comment>
<dbReference type="PROSITE" id="PS00078">
    <property type="entry name" value="COX2"/>
    <property type="match status" value="1"/>
</dbReference>
<gene>
    <name evidence="19" type="primary">ctaC</name>
    <name evidence="19" type="ORF">JS278_02098</name>
</gene>
<evidence type="ECO:0000256" key="15">
    <source>
        <dbReference type="ARBA" id="ARBA00047816"/>
    </source>
</evidence>
<comment type="similarity">
    <text evidence="2">Belongs to the cytochrome c oxidase subunit 2 family.</text>
</comment>
<keyword evidence="19" id="KW-0560">Oxidoreductase</keyword>
<feature type="chain" id="PRO_5038796077" description="cytochrome-c oxidase" evidence="17">
    <location>
        <begin position="30"/>
        <end position="293"/>
    </location>
</feature>
<dbReference type="PANTHER" id="PTHR22888:SF9">
    <property type="entry name" value="CYTOCHROME C OXIDASE SUBUNIT 2"/>
    <property type="match status" value="1"/>
</dbReference>
<evidence type="ECO:0000256" key="4">
    <source>
        <dbReference type="ARBA" id="ARBA00022448"/>
    </source>
</evidence>
<dbReference type="EMBL" id="CP025198">
    <property type="protein sequence ID" value="AXE39250.1"/>
    <property type="molecule type" value="Genomic_DNA"/>
</dbReference>
<accession>A0A344UVF2</accession>
<dbReference type="GO" id="GO:0016020">
    <property type="term" value="C:membrane"/>
    <property type="evidence" value="ECO:0007669"/>
    <property type="project" value="UniProtKB-SubCell"/>
</dbReference>
<evidence type="ECO:0000256" key="10">
    <source>
        <dbReference type="ARBA" id="ARBA00022989"/>
    </source>
</evidence>
<proteinExistence type="inferred from homology"/>
<dbReference type="PROSITE" id="PS51257">
    <property type="entry name" value="PROKAR_LIPOPROTEIN"/>
    <property type="match status" value="1"/>
</dbReference>
<evidence type="ECO:0000256" key="3">
    <source>
        <dbReference type="ARBA" id="ARBA00012949"/>
    </source>
</evidence>
<dbReference type="Gene3D" id="1.10.287.90">
    <property type="match status" value="1"/>
</dbReference>
<dbReference type="InterPro" id="IPR002429">
    <property type="entry name" value="CcO_II-like_C"/>
</dbReference>
<keyword evidence="9" id="KW-0249">Electron transport</keyword>
<dbReference type="PROSITE" id="PS50857">
    <property type="entry name" value="COX2_CUA"/>
    <property type="match status" value="1"/>
</dbReference>
<dbReference type="NCBIfam" id="TIGR02866">
    <property type="entry name" value="CoxB"/>
    <property type="match status" value="1"/>
</dbReference>
<dbReference type="Proteomes" id="UP000251995">
    <property type="component" value="Chromosome"/>
</dbReference>
<evidence type="ECO:0000256" key="14">
    <source>
        <dbReference type="ARBA" id="ARBA00031399"/>
    </source>
</evidence>
<dbReference type="InterPro" id="IPR045187">
    <property type="entry name" value="CcO_II"/>
</dbReference>
<dbReference type="SUPFAM" id="SSF81464">
    <property type="entry name" value="Cytochrome c oxidase subunit II-like, transmembrane region"/>
    <property type="match status" value="1"/>
</dbReference>
<dbReference type="EC" id="7.1.1.9" evidence="3"/>
<evidence type="ECO:0000256" key="17">
    <source>
        <dbReference type="SAM" id="SignalP"/>
    </source>
</evidence>
<dbReference type="InterPro" id="IPR001505">
    <property type="entry name" value="Copper_CuA"/>
</dbReference>
<comment type="subcellular location">
    <subcellularLocation>
        <location evidence="1">Membrane</location>
        <topology evidence="1">Multi-pass membrane protein</topology>
    </subcellularLocation>
</comment>
<dbReference type="CDD" id="cd13919">
    <property type="entry name" value="CuRO_HCO_II_like_5"/>
    <property type="match status" value="1"/>
</dbReference>
<evidence type="ECO:0000313" key="19">
    <source>
        <dbReference type="EMBL" id="AXE39250.1"/>
    </source>
</evidence>
<keyword evidence="4" id="KW-0813">Transport</keyword>
<dbReference type="GO" id="GO:0005507">
    <property type="term" value="F:copper ion binding"/>
    <property type="evidence" value="ECO:0007669"/>
    <property type="project" value="InterPro"/>
</dbReference>
<evidence type="ECO:0000256" key="7">
    <source>
        <dbReference type="ARBA" id="ARBA00022723"/>
    </source>
</evidence>
<dbReference type="InterPro" id="IPR008972">
    <property type="entry name" value="Cupredoxin"/>
</dbReference>
<dbReference type="GO" id="GO:0042773">
    <property type="term" value="P:ATP synthesis coupled electron transport"/>
    <property type="evidence" value="ECO:0007669"/>
    <property type="project" value="TreeGrafter"/>
</dbReference>
<keyword evidence="8" id="KW-1278">Translocase</keyword>
<evidence type="ECO:0000256" key="12">
    <source>
        <dbReference type="ARBA" id="ARBA00023136"/>
    </source>
</evidence>
<keyword evidence="5" id="KW-0679">Respiratory chain</keyword>
<dbReference type="InterPro" id="IPR036257">
    <property type="entry name" value="Cyt_c_oxidase_su2_TM_sf"/>
</dbReference>
<evidence type="ECO:0000313" key="20">
    <source>
        <dbReference type="Proteomes" id="UP000251995"/>
    </source>
</evidence>
<protein>
    <recommendedName>
        <fullName evidence="3">cytochrome-c oxidase</fullName>
        <ecNumber evidence="3">7.1.1.9</ecNumber>
    </recommendedName>
    <alternativeName>
        <fullName evidence="14">Cytochrome aa3 subunit 2</fullName>
    </alternativeName>
</protein>
<keyword evidence="6 16" id="KW-0812">Transmembrane</keyword>
<dbReference type="Pfam" id="PF00116">
    <property type="entry name" value="COX2"/>
    <property type="match status" value="1"/>
</dbReference>